<sequence>MKKYILGILTVICAIPILESLTEIIQVALEIPKGLLSCHVIKINSELQDLQNENEPINTSCIGFEVPNETYDDFEDCKHKIGFRK</sequence>
<proteinExistence type="predicted"/>
<name>A0A414ASU4_9FIRM</name>
<evidence type="ECO:0000313" key="2">
    <source>
        <dbReference type="Proteomes" id="UP000283975"/>
    </source>
</evidence>
<dbReference type="EMBL" id="QSHZ01000020">
    <property type="protein sequence ID" value="RHC54613.1"/>
    <property type="molecule type" value="Genomic_DNA"/>
</dbReference>
<accession>A0A414ASU4</accession>
<dbReference type="AlphaFoldDB" id="A0A414ASU4"/>
<gene>
    <name evidence="1" type="ORF">DW839_18075</name>
</gene>
<comment type="caution">
    <text evidence="1">The sequence shown here is derived from an EMBL/GenBank/DDBJ whole genome shotgun (WGS) entry which is preliminary data.</text>
</comment>
<dbReference type="Proteomes" id="UP000283975">
    <property type="component" value="Unassembled WGS sequence"/>
</dbReference>
<reference evidence="1 2" key="1">
    <citation type="submission" date="2018-08" db="EMBL/GenBank/DDBJ databases">
        <title>A genome reference for cultivated species of the human gut microbiota.</title>
        <authorList>
            <person name="Zou Y."/>
            <person name="Xue W."/>
            <person name="Luo G."/>
        </authorList>
    </citation>
    <scope>NUCLEOTIDE SEQUENCE [LARGE SCALE GENOMIC DNA]</scope>
    <source>
        <strain evidence="1 2">AM35-14</strain>
    </source>
</reference>
<organism evidence="1 2">
    <name type="scientific">Enterocloster bolteae</name>
    <dbReference type="NCBI Taxonomy" id="208479"/>
    <lineage>
        <taxon>Bacteria</taxon>
        <taxon>Bacillati</taxon>
        <taxon>Bacillota</taxon>
        <taxon>Clostridia</taxon>
        <taxon>Lachnospirales</taxon>
        <taxon>Lachnospiraceae</taxon>
        <taxon>Enterocloster</taxon>
    </lineage>
</organism>
<evidence type="ECO:0000313" key="1">
    <source>
        <dbReference type="EMBL" id="RHC54613.1"/>
    </source>
</evidence>
<protein>
    <submittedName>
        <fullName evidence="1">Uncharacterized protein</fullName>
    </submittedName>
</protein>